<sequence>MEQMRVYDNELVQVFKEAESIVASFPAPLALYGHQLLRRINPQSEAGRSNMLFGLLPFWLRERWGGSLDLCRDLAVGNVCATLHFSLVDDAMDRGPDNGPGTRLSLALGQLCQEAFRERYGRHFPDRSPLWERYRAYVADWASYVSQEGSRLRADPREPAKLAAKSAPLKVSAAAILLATGQEKELLELEEAMDLALAVLQLADDWADWKDDLAEESSNAFLVLVREKLHLPDGQALTERAVKQAIFHHGALDALGEIVDGYVTRLRNNDTAPNLLVSFTVGIAEGIREDARRAAETVDRLAIGGGWSYFLSNFS</sequence>
<proteinExistence type="predicted"/>
<evidence type="ECO:0000313" key="2">
    <source>
        <dbReference type="Proteomes" id="UP000564644"/>
    </source>
</evidence>
<reference evidence="1 2" key="1">
    <citation type="submission" date="2020-08" db="EMBL/GenBank/DDBJ databases">
        <title>Cohnella phylogeny.</title>
        <authorList>
            <person name="Dunlap C."/>
        </authorList>
    </citation>
    <scope>NUCLEOTIDE SEQUENCE [LARGE SCALE GENOMIC DNA]</scope>
    <source>
        <strain evidence="1 2">CBP 2801</strain>
    </source>
</reference>
<dbReference type="Proteomes" id="UP000564644">
    <property type="component" value="Unassembled WGS sequence"/>
</dbReference>
<dbReference type="AlphaFoldDB" id="A0A7X0SNB4"/>
<keyword evidence="2" id="KW-1185">Reference proteome</keyword>
<organism evidence="1 2">
    <name type="scientific">Cohnella zeiphila</name>
    <dbReference type="NCBI Taxonomy" id="2761120"/>
    <lineage>
        <taxon>Bacteria</taxon>
        <taxon>Bacillati</taxon>
        <taxon>Bacillota</taxon>
        <taxon>Bacilli</taxon>
        <taxon>Bacillales</taxon>
        <taxon>Paenibacillaceae</taxon>
        <taxon>Cohnella</taxon>
    </lineage>
</organism>
<accession>A0A7X0SNB4</accession>
<comment type="caution">
    <text evidence="1">The sequence shown here is derived from an EMBL/GenBank/DDBJ whole genome shotgun (WGS) entry which is preliminary data.</text>
</comment>
<evidence type="ECO:0000313" key="1">
    <source>
        <dbReference type="EMBL" id="MBB6733172.1"/>
    </source>
</evidence>
<dbReference type="EMBL" id="JACJVO010000024">
    <property type="protein sequence ID" value="MBB6733172.1"/>
    <property type="molecule type" value="Genomic_DNA"/>
</dbReference>
<protein>
    <submittedName>
        <fullName evidence="1">Uncharacterized protein</fullName>
    </submittedName>
</protein>
<gene>
    <name evidence="1" type="ORF">H7C18_19825</name>
</gene>
<dbReference type="RefSeq" id="WP_185130822.1">
    <property type="nucleotide sequence ID" value="NZ_JACJVO010000024.1"/>
</dbReference>
<name>A0A7X0SNB4_9BACL</name>